<dbReference type="InterPro" id="IPR002560">
    <property type="entry name" value="Transposase_DDE"/>
</dbReference>
<name>A0A8J3IYH7_9CHLR</name>
<proteinExistence type="predicted"/>
<reference evidence="2" key="1">
    <citation type="submission" date="2020-10" db="EMBL/GenBank/DDBJ databases">
        <title>Taxonomic study of unclassified bacteria belonging to the class Ktedonobacteria.</title>
        <authorList>
            <person name="Yabe S."/>
            <person name="Wang C.M."/>
            <person name="Zheng Y."/>
            <person name="Sakai Y."/>
            <person name="Cavaletti L."/>
            <person name="Monciardini P."/>
            <person name="Donadio S."/>
        </authorList>
    </citation>
    <scope>NUCLEOTIDE SEQUENCE</scope>
    <source>
        <strain evidence="2">ID150040</strain>
    </source>
</reference>
<accession>A0A8J3IYH7</accession>
<dbReference type="InterPro" id="IPR047951">
    <property type="entry name" value="Transpos_ISL3"/>
</dbReference>
<dbReference type="AlphaFoldDB" id="A0A8J3IYH7"/>
<feature type="domain" description="Transposase IS204/IS1001/IS1096/IS1165 DDE" evidence="1">
    <location>
        <begin position="4"/>
        <end position="106"/>
    </location>
</feature>
<dbReference type="PANTHER" id="PTHR33498">
    <property type="entry name" value="TRANSPOSASE FOR INSERTION SEQUENCE ELEMENT IS1557"/>
    <property type="match status" value="1"/>
</dbReference>
<evidence type="ECO:0000313" key="3">
    <source>
        <dbReference type="Proteomes" id="UP000597444"/>
    </source>
</evidence>
<evidence type="ECO:0000313" key="2">
    <source>
        <dbReference type="EMBL" id="GHO97551.1"/>
    </source>
</evidence>
<sequence>MLYVGIDDFAFRRGQRFGTVLVNLETHHIVDLLPDRQAVTAAAWIKPHPEIMVVSRDRGGEYAKAAAMAAPQATDVADRFHILKNLTEALQLLLGRSLEEIKLASQTPEPHQDTSSKAVITVEEWRPKEPTHVQRARLARRSGRYARYQQMVELRGTCG</sequence>
<dbReference type="PANTHER" id="PTHR33498:SF1">
    <property type="entry name" value="TRANSPOSASE FOR INSERTION SEQUENCE ELEMENT IS1557"/>
    <property type="match status" value="1"/>
</dbReference>
<dbReference type="Proteomes" id="UP000597444">
    <property type="component" value="Unassembled WGS sequence"/>
</dbReference>
<dbReference type="Pfam" id="PF01610">
    <property type="entry name" value="DDE_Tnp_ISL3"/>
    <property type="match status" value="1"/>
</dbReference>
<keyword evidence="3" id="KW-1185">Reference proteome</keyword>
<protein>
    <recommendedName>
        <fullName evidence="1">Transposase IS204/IS1001/IS1096/IS1165 DDE domain-containing protein</fullName>
    </recommendedName>
</protein>
<gene>
    <name evidence="2" type="ORF">KSF_075990</name>
</gene>
<evidence type="ECO:0000259" key="1">
    <source>
        <dbReference type="Pfam" id="PF01610"/>
    </source>
</evidence>
<comment type="caution">
    <text evidence="2">The sequence shown here is derived from an EMBL/GenBank/DDBJ whole genome shotgun (WGS) entry which is preliminary data.</text>
</comment>
<dbReference type="EMBL" id="BNJK01000001">
    <property type="protein sequence ID" value="GHO97551.1"/>
    <property type="molecule type" value="Genomic_DNA"/>
</dbReference>
<organism evidence="2 3">
    <name type="scientific">Reticulibacter mediterranei</name>
    <dbReference type="NCBI Taxonomy" id="2778369"/>
    <lineage>
        <taxon>Bacteria</taxon>
        <taxon>Bacillati</taxon>
        <taxon>Chloroflexota</taxon>
        <taxon>Ktedonobacteria</taxon>
        <taxon>Ktedonobacterales</taxon>
        <taxon>Reticulibacteraceae</taxon>
        <taxon>Reticulibacter</taxon>
    </lineage>
</organism>